<evidence type="ECO:0000256" key="1">
    <source>
        <dbReference type="SAM" id="MobiDB-lite"/>
    </source>
</evidence>
<proteinExistence type="predicted"/>
<name>A0A6G6ABY1_9VIRU</name>
<organism evidence="2">
    <name type="scientific">Borely moumouvirus</name>
    <dbReference type="NCBI Taxonomy" id="2712067"/>
    <lineage>
        <taxon>Viruses</taxon>
        <taxon>Varidnaviria</taxon>
        <taxon>Bamfordvirae</taxon>
        <taxon>Nucleocytoviricota</taxon>
        <taxon>Megaviricetes</taxon>
        <taxon>Imitervirales</taxon>
        <taxon>Mimiviridae</taxon>
        <taxon>Megamimivirinae</taxon>
        <taxon>Moumouvirus</taxon>
    </lineage>
</organism>
<evidence type="ECO:0000313" key="2">
    <source>
        <dbReference type="EMBL" id="QID05911.1"/>
    </source>
</evidence>
<protein>
    <submittedName>
        <fullName evidence="2">Uncharacterized protein</fullName>
    </submittedName>
</protein>
<reference evidence="2" key="1">
    <citation type="submission" date="2019-07" db="EMBL/GenBank/DDBJ databases">
        <title>The discovery of a new lineage B mimivirus raises questions about particles surface fibrils.</title>
        <authorList>
            <person name="Silva L.K.S."/>
            <person name="Rodrigues R.A.L."/>
            <person name="Andrade A.C.S.P."/>
            <person name="Hikida H."/>
            <person name="Andreani J."/>
            <person name="Levasseur A."/>
            <person name="La Scola B."/>
            <person name="Abrahao J.S."/>
        </authorList>
    </citation>
    <scope>NUCLEOTIDE SEQUENCE</scope>
    <source>
        <strain evidence="2">B60</strain>
    </source>
</reference>
<sequence length="61" mass="7347">MDIDLTKYDNCDLVTIFEQIVIEMRSRYINIYNYIPSDIKNNDNKESTNYDNSYDESLGYY</sequence>
<dbReference type="EMBL" id="MN175499">
    <property type="protein sequence ID" value="QID05911.1"/>
    <property type="molecule type" value="Genomic_DNA"/>
</dbReference>
<feature type="region of interest" description="Disordered" evidence="1">
    <location>
        <begin position="39"/>
        <end position="61"/>
    </location>
</feature>
<accession>A0A6G6ABY1</accession>